<comment type="caution">
    <text evidence="9">The sequence shown here is derived from an EMBL/GenBank/DDBJ whole genome shotgun (WGS) entry which is preliminary data.</text>
</comment>
<dbReference type="InterPro" id="IPR006194">
    <property type="entry name" value="Gly-tRNA-synth_heterodimer"/>
</dbReference>
<dbReference type="HAMAP" id="MF_00255">
    <property type="entry name" value="Gly_tRNA_synth_beta"/>
    <property type="match status" value="1"/>
</dbReference>
<dbReference type="PROSITE" id="PS50861">
    <property type="entry name" value="AA_TRNA_LIGASE_II_GLYAB"/>
    <property type="match status" value="1"/>
</dbReference>
<reference evidence="9 10" key="1">
    <citation type="submission" date="2017-09" db="EMBL/GenBank/DDBJ databases">
        <title>Bacterial strain isolated from the female urinary microbiota.</title>
        <authorList>
            <person name="Thomas-White K."/>
            <person name="Kumar N."/>
            <person name="Forster S."/>
            <person name="Putonti C."/>
            <person name="Lawley T."/>
            <person name="Wolfe A.J."/>
        </authorList>
    </citation>
    <scope>NUCLEOTIDE SEQUENCE [LARGE SCALE GENOMIC DNA]</scope>
    <source>
        <strain evidence="9 10">UMB0852</strain>
    </source>
</reference>
<evidence type="ECO:0000256" key="7">
    <source>
        <dbReference type="ARBA" id="ARBA00047937"/>
    </source>
</evidence>
<dbReference type="GO" id="GO:0005524">
    <property type="term" value="F:ATP binding"/>
    <property type="evidence" value="ECO:0007669"/>
    <property type="project" value="UniProtKB-UniRule"/>
</dbReference>
<organism evidence="9 10">
    <name type="scientific">Dolosicoccus paucivorans</name>
    <dbReference type="NCBI Taxonomy" id="84521"/>
    <lineage>
        <taxon>Bacteria</taxon>
        <taxon>Bacillati</taxon>
        <taxon>Bacillota</taxon>
        <taxon>Bacilli</taxon>
        <taxon>Lactobacillales</taxon>
        <taxon>Aerococcaceae</taxon>
        <taxon>Dolosicoccus</taxon>
    </lineage>
</organism>
<protein>
    <recommendedName>
        <fullName evidence="8">Glycine--tRNA ligase beta subunit</fullName>
        <ecNumber evidence="8">6.1.1.14</ecNumber>
    </recommendedName>
    <alternativeName>
        <fullName evidence="8">Glycyl-tRNA synthetase beta subunit</fullName>
        <shortName evidence="8">GlyRS</shortName>
    </alternativeName>
</protein>
<keyword evidence="8" id="KW-0963">Cytoplasm</keyword>
<accession>A0A2N6SN21</accession>
<comment type="similarity">
    <text evidence="1 8">Belongs to the class-II aminoacyl-tRNA synthetase family.</text>
</comment>
<dbReference type="AlphaFoldDB" id="A0A2N6SN21"/>
<evidence type="ECO:0000256" key="8">
    <source>
        <dbReference type="HAMAP-Rule" id="MF_00255"/>
    </source>
</evidence>
<keyword evidence="10" id="KW-1185">Reference proteome</keyword>
<keyword evidence="2 8" id="KW-0436">Ligase</keyword>
<dbReference type="GO" id="GO:0004820">
    <property type="term" value="F:glycine-tRNA ligase activity"/>
    <property type="evidence" value="ECO:0007669"/>
    <property type="project" value="UniProtKB-UniRule"/>
</dbReference>
<dbReference type="Proteomes" id="UP000235682">
    <property type="component" value="Unassembled WGS sequence"/>
</dbReference>
<comment type="subunit">
    <text evidence="8">Tetramer of two alpha and two beta subunits.</text>
</comment>
<keyword evidence="5 8" id="KW-0648">Protein biosynthesis</keyword>
<sequence length="678" mass="77764">MTHTYLLELGLEEVPARFLRSIEAQLVERVETFLSDHRLTYQHIQSFATPRRFAVLVEGLADKQTDQSEKLRGPSLKIAQADGEWTKAAQGFVKGQGLSTDDIVVEEVKGEPYIFVERFTKGKEAKDILPSIVSVLEHMQFPVSMTWNTLHTPYIRPVHWIVSLLDETVIPFEFLNIQAGRKTNGHRFLGKEVELNKATDYEAALKEQFVIADFNKRQQEIADQINQLAKDHQWVVPMDEELLEEVTAIVEWPTAFYGGFDEKYLQVPSPVLITAMKDHQRYFYVLNQQEELQPYFISVRNGNDYAIDNVVRGNQKVLRARLEDALFFYEDDLSHSIDYFVDKLSLVREHAKVGTYTEKQERVAFIIEQLANLTGEQTAADVAIRAAHIYKFDLMTQVVNEFDELQGVMGGIYAKEFGVDDDVALAISEQYLPNSEHQLPSTTASSLLAFSDKLDTVLQFFNQEMIPTGSSDPFALRRATLGMIEIALNEQWDFSFQELFQAVAAKESFNTELYASFANFVKARLQLLLSQKQIDNDIIQSDLKARRMNVLKTMKRAQSLMEYKKAHPEDYSHLVEALSRVVNLGAKVEEDSVIDASLSQSESEKQLIQLVLQLHSKRDSTSLLELFTPLVEPISRYFEENMVNHEDDVIRQNRLTTLGRLTQYILDEFDPRELISKF</sequence>
<dbReference type="PANTHER" id="PTHR30075:SF2">
    <property type="entry name" value="GLYCINE--TRNA LIGASE, CHLOROPLASTIC_MITOCHONDRIAL 2"/>
    <property type="match status" value="1"/>
</dbReference>
<evidence type="ECO:0000313" key="9">
    <source>
        <dbReference type="EMBL" id="PMC58459.1"/>
    </source>
</evidence>
<dbReference type="GO" id="GO:0006426">
    <property type="term" value="P:glycyl-tRNA aminoacylation"/>
    <property type="evidence" value="ECO:0007669"/>
    <property type="project" value="UniProtKB-UniRule"/>
</dbReference>
<dbReference type="NCBIfam" id="TIGR00211">
    <property type="entry name" value="glyS"/>
    <property type="match status" value="1"/>
</dbReference>
<gene>
    <name evidence="8" type="primary">glyS</name>
    <name evidence="9" type="ORF">CJ205_04130</name>
</gene>
<dbReference type="SUPFAM" id="SSF109604">
    <property type="entry name" value="HD-domain/PDEase-like"/>
    <property type="match status" value="1"/>
</dbReference>
<evidence type="ECO:0000256" key="3">
    <source>
        <dbReference type="ARBA" id="ARBA00022741"/>
    </source>
</evidence>
<dbReference type="Pfam" id="PF02092">
    <property type="entry name" value="tRNA_synt_2f"/>
    <property type="match status" value="1"/>
</dbReference>
<evidence type="ECO:0000256" key="4">
    <source>
        <dbReference type="ARBA" id="ARBA00022840"/>
    </source>
</evidence>
<keyword evidence="3 8" id="KW-0547">Nucleotide-binding</keyword>
<dbReference type="PANTHER" id="PTHR30075">
    <property type="entry name" value="GLYCYL-TRNA SYNTHETASE"/>
    <property type="match status" value="1"/>
</dbReference>
<keyword evidence="4 8" id="KW-0067">ATP-binding</keyword>
<evidence type="ECO:0000256" key="1">
    <source>
        <dbReference type="ARBA" id="ARBA00008226"/>
    </source>
</evidence>
<comment type="catalytic activity">
    <reaction evidence="7 8">
        <text>tRNA(Gly) + glycine + ATP = glycyl-tRNA(Gly) + AMP + diphosphate</text>
        <dbReference type="Rhea" id="RHEA:16013"/>
        <dbReference type="Rhea" id="RHEA-COMP:9664"/>
        <dbReference type="Rhea" id="RHEA-COMP:9683"/>
        <dbReference type="ChEBI" id="CHEBI:30616"/>
        <dbReference type="ChEBI" id="CHEBI:33019"/>
        <dbReference type="ChEBI" id="CHEBI:57305"/>
        <dbReference type="ChEBI" id="CHEBI:78442"/>
        <dbReference type="ChEBI" id="CHEBI:78522"/>
        <dbReference type="ChEBI" id="CHEBI:456215"/>
        <dbReference type="EC" id="6.1.1.14"/>
    </reaction>
</comment>
<dbReference type="InterPro" id="IPR015944">
    <property type="entry name" value="Gly-tRNA-synth_bsu"/>
</dbReference>
<keyword evidence="6 8" id="KW-0030">Aminoacyl-tRNA synthetase</keyword>
<dbReference type="OrthoDB" id="9775440at2"/>
<evidence type="ECO:0000256" key="2">
    <source>
        <dbReference type="ARBA" id="ARBA00022598"/>
    </source>
</evidence>
<dbReference type="EMBL" id="PNHE01000013">
    <property type="protein sequence ID" value="PMC58459.1"/>
    <property type="molecule type" value="Genomic_DNA"/>
</dbReference>
<evidence type="ECO:0000256" key="6">
    <source>
        <dbReference type="ARBA" id="ARBA00023146"/>
    </source>
</evidence>
<evidence type="ECO:0000256" key="5">
    <source>
        <dbReference type="ARBA" id="ARBA00022917"/>
    </source>
</evidence>
<proteinExistence type="inferred from homology"/>
<evidence type="ECO:0000313" key="10">
    <source>
        <dbReference type="Proteomes" id="UP000235682"/>
    </source>
</evidence>
<dbReference type="EC" id="6.1.1.14" evidence="8"/>
<name>A0A2N6SN21_9LACT</name>
<comment type="subcellular location">
    <subcellularLocation>
        <location evidence="8">Cytoplasm</location>
    </subcellularLocation>
</comment>
<dbReference type="STRING" id="84521.SAMN04487994_100530"/>
<dbReference type="RefSeq" id="WP_102227711.1">
    <property type="nucleotide sequence ID" value="NZ_PNFY01000014.1"/>
</dbReference>
<dbReference type="PRINTS" id="PR01045">
    <property type="entry name" value="TRNASYNTHGB"/>
</dbReference>
<dbReference type="GO" id="GO:0005829">
    <property type="term" value="C:cytosol"/>
    <property type="evidence" value="ECO:0007669"/>
    <property type="project" value="TreeGrafter"/>
</dbReference>